<dbReference type="EMBL" id="VJMI01014509">
    <property type="protein sequence ID" value="KAF0741422.1"/>
    <property type="molecule type" value="Genomic_DNA"/>
</dbReference>
<comment type="caution">
    <text evidence="1">The sequence shown here is derived from an EMBL/GenBank/DDBJ whole genome shotgun (WGS) entry which is preliminary data.</text>
</comment>
<name>A0A6A5AAL6_APHAT</name>
<gene>
    <name evidence="1" type="ORF">AaE_008671</name>
</gene>
<evidence type="ECO:0000313" key="1">
    <source>
        <dbReference type="EMBL" id="KAF0741422.1"/>
    </source>
</evidence>
<proteinExistence type="predicted"/>
<evidence type="ECO:0000313" key="2">
    <source>
        <dbReference type="Proteomes" id="UP000469452"/>
    </source>
</evidence>
<reference evidence="1 2" key="1">
    <citation type="submission" date="2019-06" db="EMBL/GenBank/DDBJ databases">
        <title>Genomics analysis of Aphanomyces spp. identifies a new class of oomycete effector associated with host adaptation.</title>
        <authorList>
            <person name="Gaulin E."/>
        </authorList>
    </citation>
    <scope>NUCLEOTIDE SEQUENCE [LARGE SCALE GENOMIC DNA]</scope>
    <source>
        <strain evidence="1 2">E</strain>
    </source>
</reference>
<dbReference type="AlphaFoldDB" id="A0A6A5AAL6"/>
<dbReference type="Proteomes" id="UP000469452">
    <property type="component" value="Unassembled WGS sequence"/>
</dbReference>
<dbReference type="VEuPathDB" id="FungiDB:H257_13314"/>
<organism evidence="1 2">
    <name type="scientific">Aphanomyces astaci</name>
    <name type="common">Crayfish plague agent</name>
    <dbReference type="NCBI Taxonomy" id="112090"/>
    <lineage>
        <taxon>Eukaryota</taxon>
        <taxon>Sar</taxon>
        <taxon>Stramenopiles</taxon>
        <taxon>Oomycota</taxon>
        <taxon>Saprolegniomycetes</taxon>
        <taxon>Saprolegniales</taxon>
        <taxon>Verrucalvaceae</taxon>
        <taxon>Aphanomyces</taxon>
    </lineage>
</organism>
<accession>A0A6A5AAL6</accession>
<sequence length="126" mass="14319">MSAIFWRMSAINCPPYHTIQSTGTSQSNGAQRRGDICRLEDLTMSDQVFLDNCFTQYLDTIYLQEVTDSTNAIIDKVLDEAGDEGFRIMTDVAVAEFEMLWDIVQVSLKSRWTDRCGCKPAVRTCF</sequence>
<protein>
    <submittedName>
        <fullName evidence="1">Uncharacterized protein</fullName>
    </submittedName>
</protein>